<comment type="caution">
    <text evidence="2">The sequence shown here is derived from an EMBL/GenBank/DDBJ whole genome shotgun (WGS) entry which is preliminary data.</text>
</comment>
<keyword evidence="2" id="KW-0496">Mitochondrion</keyword>
<reference evidence="2" key="1">
    <citation type="journal article" date="2015" name="Genome Biol. Evol.">
        <title>Organellar Genomes of White Spruce (Picea glauca): Assembly and Annotation.</title>
        <authorList>
            <person name="Jackman S.D."/>
            <person name="Warren R.L."/>
            <person name="Gibb E.A."/>
            <person name="Vandervalk B.P."/>
            <person name="Mohamadi H."/>
            <person name="Chu J."/>
            <person name="Raymond A."/>
            <person name="Pleasance S."/>
            <person name="Coope R."/>
            <person name="Wildung M.R."/>
            <person name="Ritland C.E."/>
            <person name="Bousquet J."/>
            <person name="Jones S.J."/>
            <person name="Bohlmann J."/>
            <person name="Birol I."/>
        </authorList>
    </citation>
    <scope>NUCLEOTIDE SEQUENCE [LARGE SCALE GENOMIC DNA]</scope>
    <source>
        <tissue evidence="2">Flushing bud</tissue>
    </source>
</reference>
<feature type="region of interest" description="Disordered" evidence="1">
    <location>
        <begin position="46"/>
        <end position="103"/>
    </location>
</feature>
<sequence length="103" mass="12005">MIQRFQFQFKDDNPQTRKKVVARQKESSQYRIDSVFLATDPIPVQGKLAWSNSNSRQSEESCQTKRRETEIIHSKKSSYSLDELTYSQKKVPKKRPAPESNSP</sequence>
<feature type="compositionally biased region" description="Polar residues" evidence="1">
    <location>
        <begin position="77"/>
        <end position="88"/>
    </location>
</feature>
<evidence type="ECO:0000256" key="1">
    <source>
        <dbReference type="SAM" id="MobiDB-lite"/>
    </source>
</evidence>
<dbReference type="EMBL" id="LKAM01000002">
    <property type="protein sequence ID" value="KUM49737.1"/>
    <property type="molecule type" value="Genomic_DNA"/>
</dbReference>
<feature type="compositionally biased region" description="Basic and acidic residues" evidence="1">
    <location>
        <begin position="57"/>
        <end position="73"/>
    </location>
</feature>
<proteinExistence type="predicted"/>
<organism evidence="2">
    <name type="scientific">Picea glauca</name>
    <name type="common">White spruce</name>
    <name type="synonym">Pinus glauca</name>
    <dbReference type="NCBI Taxonomy" id="3330"/>
    <lineage>
        <taxon>Eukaryota</taxon>
        <taxon>Viridiplantae</taxon>
        <taxon>Streptophyta</taxon>
        <taxon>Embryophyta</taxon>
        <taxon>Tracheophyta</taxon>
        <taxon>Spermatophyta</taxon>
        <taxon>Pinopsida</taxon>
        <taxon>Pinidae</taxon>
        <taxon>Conifers I</taxon>
        <taxon>Pinales</taxon>
        <taxon>Pinaceae</taxon>
        <taxon>Picea</taxon>
    </lineage>
</organism>
<evidence type="ECO:0000313" key="2">
    <source>
        <dbReference type="EMBL" id="KUM49737.1"/>
    </source>
</evidence>
<name>A0A101M2J4_PICGL</name>
<geneLocation type="mitochondrion" evidence="2"/>
<protein>
    <submittedName>
        <fullName evidence="2">Uncharacterized protein</fullName>
    </submittedName>
</protein>
<dbReference type="AlphaFoldDB" id="A0A101M2J4"/>
<gene>
    <name evidence="2" type="ORF">ABT39_MTgene2964</name>
</gene>
<accession>A0A101M2J4</accession>